<dbReference type="SUPFAM" id="SSF51905">
    <property type="entry name" value="FAD/NAD(P)-binding domain"/>
    <property type="match status" value="1"/>
</dbReference>
<dbReference type="EMBL" id="JAPDDR010000002">
    <property type="protein sequence ID" value="MCW1912939.1"/>
    <property type="molecule type" value="Genomic_DNA"/>
</dbReference>
<keyword evidence="3" id="KW-1185">Reference proteome</keyword>
<comment type="caution">
    <text evidence="2">The sequence shown here is derived from an EMBL/GenBank/DDBJ whole genome shotgun (WGS) entry which is preliminary data.</text>
</comment>
<reference evidence="2" key="1">
    <citation type="submission" date="2022-10" db="EMBL/GenBank/DDBJ databases">
        <title>Luteolibacter sp. GHJ8, whole genome shotgun sequencing project.</title>
        <authorList>
            <person name="Zhao G."/>
            <person name="Shen L."/>
        </authorList>
    </citation>
    <scope>NUCLEOTIDE SEQUENCE</scope>
    <source>
        <strain evidence="2">GHJ8</strain>
    </source>
</reference>
<dbReference type="InterPro" id="IPR023753">
    <property type="entry name" value="FAD/NAD-binding_dom"/>
</dbReference>
<sequence>MSAFLTEPLADEKLARDLGRRGAQVYETAVTGLITDEGCLTGVHLIDGSTIPCDALFLVATQVQHHGFLERMGCRLSEWEQVESDDAARTQTPGLFVAGNAKKRLQMEMVASADGIKSAAAANEWLLEQDTAE</sequence>
<gene>
    <name evidence="2" type="ORF">OJ996_05105</name>
</gene>
<dbReference type="Pfam" id="PF07992">
    <property type="entry name" value="Pyr_redox_2"/>
    <property type="match status" value="1"/>
</dbReference>
<dbReference type="RefSeq" id="WP_264511865.1">
    <property type="nucleotide sequence ID" value="NZ_JAPDDR010000002.1"/>
</dbReference>
<evidence type="ECO:0000313" key="2">
    <source>
        <dbReference type="EMBL" id="MCW1912939.1"/>
    </source>
</evidence>
<proteinExistence type="predicted"/>
<protein>
    <submittedName>
        <fullName evidence="2">FAD-dependent oxidoreductase</fullName>
    </submittedName>
</protein>
<evidence type="ECO:0000313" key="3">
    <source>
        <dbReference type="Proteomes" id="UP001165653"/>
    </source>
</evidence>
<accession>A0ABT3G031</accession>
<dbReference type="Gene3D" id="3.50.50.60">
    <property type="entry name" value="FAD/NAD(P)-binding domain"/>
    <property type="match status" value="2"/>
</dbReference>
<organism evidence="2 3">
    <name type="scientific">Luteolibacter rhizosphaerae</name>
    <dbReference type="NCBI Taxonomy" id="2989719"/>
    <lineage>
        <taxon>Bacteria</taxon>
        <taxon>Pseudomonadati</taxon>
        <taxon>Verrucomicrobiota</taxon>
        <taxon>Verrucomicrobiia</taxon>
        <taxon>Verrucomicrobiales</taxon>
        <taxon>Verrucomicrobiaceae</taxon>
        <taxon>Luteolibacter</taxon>
    </lineage>
</organism>
<dbReference type="InterPro" id="IPR036188">
    <property type="entry name" value="FAD/NAD-bd_sf"/>
</dbReference>
<name>A0ABT3G031_9BACT</name>
<evidence type="ECO:0000259" key="1">
    <source>
        <dbReference type="Pfam" id="PF07992"/>
    </source>
</evidence>
<feature type="domain" description="FAD/NAD(P)-binding" evidence="1">
    <location>
        <begin position="12"/>
        <end position="114"/>
    </location>
</feature>
<dbReference type="Proteomes" id="UP001165653">
    <property type="component" value="Unassembled WGS sequence"/>
</dbReference>